<proteinExistence type="predicted"/>
<accession>A0A1J4JPT6</accession>
<dbReference type="GO" id="GO:0005524">
    <property type="term" value="F:ATP binding"/>
    <property type="evidence" value="ECO:0007669"/>
    <property type="project" value="InterPro"/>
</dbReference>
<name>A0A1J4JPT6_9EUKA</name>
<dbReference type="InterPro" id="IPR011009">
    <property type="entry name" value="Kinase-like_dom_sf"/>
</dbReference>
<protein>
    <submittedName>
        <fullName evidence="2">AGC family protein kinase</fullName>
    </submittedName>
</protein>
<comment type="caution">
    <text evidence="2">The sequence shown here is derived from an EMBL/GenBank/DDBJ whole genome shotgun (WGS) entry which is preliminary data.</text>
</comment>
<dbReference type="AlphaFoldDB" id="A0A1J4JPT6"/>
<sequence>MIQIQDTDFINSYTIKQELSRSFGSQTFLIQRHYDQKLQVAKAFDLSKIPDLNYLKRTLDLITAKNFPFIVPYTSYVEDSQKILLIRDYLSENDLTSALNSNINMNALWRSIFQCYAILHENEVSPNNIKPSNIYFDKDLKVYLVDVMPLENSQFSPAATPETNKFLFYAPEYFTSQYPLSEKSDVWSLGTLMLYTYGYNIPWSSHNIFAMIKRMKDAKIPSDVPEMIRKTVSRMLIYEPSKRASILQLLRAHSLPVGNNKWSIIKKPTLNKNPALLLFPRTKLSKINTNVRSAKMPPVPKCLVNGAYLMGINDIRRQSYTARMTTKQLENHKLIDDIFE</sequence>
<dbReference type="SUPFAM" id="SSF56112">
    <property type="entry name" value="Protein kinase-like (PK-like)"/>
    <property type="match status" value="1"/>
</dbReference>
<keyword evidence="3" id="KW-1185">Reference proteome</keyword>
<gene>
    <name evidence="2" type="ORF">TRFO_01606</name>
</gene>
<dbReference type="Proteomes" id="UP000179807">
    <property type="component" value="Unassembled WGS sequence"/>
</dbReference>
<dbReference type="Gene3D" id="1.10.510.10">
    <property type="entry name" value="Transferase(Phosphotransferase) domain 1"/>
    <property type="match status" value="1"/>
</dbReference>
<dbReference type="PANTHER" id="PTHR24362:SF309">
    <property type="entry name" value="PROTEIN KINASE DOMAIN-CONTAINING PROTEIN"/>
    <property type="match status" value="1"/>
</dbReference>
<keyword evidence="2" id="KW-0808">Transferase</keyword>
<evidence type="ECO:0000313" key="3">
    <source>
        <dbReference type="Proteomes" id="UP000179807"/>
    </source>
</evidence>
<dbReference type="Pfam" id="PF00069">
    <property type="entry name" value="Pkinase"/>
    <property type="match status" value="1"/>
</dbReference>
<dbReference type="VEuPathDB" id="TrichDB:TRFO_01606"/>
<dbReference type="GO" id="GO:0004672">
    <property type="term" value="F:protein kinase activity"/>
    <property type="evidence" value="ECO:0007669"/>
    <property type="project" value="InterPro"/>
</dbReference>
<dbReference type="EMBL" id="MLAK01000926">
    <property type="protein sequence ID" value="OHT01051.1"/>
    <property type="molecule type" value="Genomic_DNA"/>
</dbReference>
<evidence type="ECO:0000313" key="2">
    <source>
        <dbReference type="EMBL" id="OHT01051.1"/>
    </source>
</evidence>
<keyword evidence="2" id="KW-0418">Kinase</keyword>
<dbReference type="RefSeq" id="XP_068354187.1">
    <property type="nucleotide sequence ID" value="XM_068490196.1"/>
</dbReference>
<dbReference type="PANTHER" id="PTHR24362">
    <property type="entry name" value="SERINE/THREONINE-PROTEIN KINASE NEK"/>
    <property type="match status" value="1"/>
</dbReference>
<evidence type="ECO:0000259" key="1">
    <source>
        <dbReference type="PROSITE" id="PS50011"/>
    </source>
</evidence>
<dbReference type="SMART" id="SM00220">
    <property type="entry name" value="S_TKc"/>
    <property type="match status" value="1"/>
</dbReference>
<feature type="domain" description="Protein kinase" evidence="1">
    <location>
        <begin position="13"/>
        <end position="256"/>
    </location>
</feature>
<dbReference type="InterPro" id="IPR000719">
    <property type="entry name" value="Prot_kinase_dom"/>
</dbReference>
<organism evidence="2 3">
    <name type="scientific">Tritrichomonas foetus</name>
    <dbReference type="NCBI Taxonomy" id="1144522"/>
    <lineage>
        <taxon>Eukaryota</taxon>
        <taxon>Metamonada</taxon>
        <taxon>Parabasalia</taxon>
        <taxon>Tritrichomonadida</taxon>
        <taxon>Tritrichomonadidae</taxon>
        <taxon>Tritrichomonas</taxon>
    </lineage>
</organism>
<reference evidence="2" key="1">
    <citation type="submission" date="2016-10" db="EMBL/GenBank/DDBJ databases">
        <authorList>
            <person name="Benchimol M."/>
            <person name="Almeida L.G."/>
            <person name="Vasconcelos A.T."/>
            <person name="Perreira-Neves A."/>
            <person name="Rosa I.A."/>
            <person name="Tasca T."/>
            <person name="Bogo M.R."/>
            <person name="de Souza W."/>
        </authorList>
    </citation>
    <scope>NUCLEOTIDE SEQUENCE [LARGE SCALE GENOMIC DNA]</scope>
    <source>
        <strain evidence="2">K</strain>
    </source>
</reference>
<dbReference type="GeneID" id="94824900"/>
<dbReference type="PROSITE" id="PS50011">
    <property type="entry name" value="PROTEIN_KINASE_DOM"/>
    <property type="match status" value="1"/>
</dbReference>